<name>A0ABT4WYM2_9BACI</name>
<dbReference type="RefSeq" id="WP_271338894.1">
    <property type="nucleotide sequence ID" value="NZ_JAQKAB010000001.1"/>
</dbReference>
<organism evidence="1 2">
    <name type="scientific">Bacillus changyiensis</name>
    <dbReference type="NCBI Taxonomy" id="3004103"/>
    <lineage>
        <taxon>Bacteria</taxon>
        <taxon>Bacillati</taxon>
        <taxon>Bacillota</taxon>
        <taxon>Bacilli</taxon>
        <taxon>Bacillales</taxon>
        <taxon>Bacillaceae</taxon>
        <taxon>Bacillus</taxon>
    </lineage>
</organism>
<dbReference type="EMBL" id="JAQKAB010000001">
    <property type="protein sequence ID" value="MDA7025028.1"/>
    <property type="molecule type" value="Genomic_DNA"/>
</dbReference>
<gene>
    <name evidence="1" type="ORF">PJ311_00200</name>
</gene>
<protein>
    <submittedName>
        <fullName evidence="1">Uncharacterized protein</fullName>
    </submittedName>
</protein>
<sequence length="78" mass="9136">MNSYRAEMNKVKVKTADYEQALENAAYDLVRQLKSFCQTYGDVLHCLDQFLYKPKTEQLIAEYSKKLVIQEINSILLK</sequence>
<reference evidence="1 2" key="1">
    <citation type="submission" date="2023-01" db="EMBL/GenBank/DDBJ databases">
        <title>Bacillus changyiensis sp. nov., isolated from a coastal deposit.</title>
        <authorList>
            <person name="Xiao G."/>
            <person name="Lai Q."/>
            <person name="Hu Z."/>
            <person name="Shao Z."/>
        </authorList>
    </citation>
    <scope>NUCLEOTIDE SEQUENCE [LARGE SCALE GENOMIC DNA]</scope>
    <source>
        <strain evidence="1 2">CLL-7-23</strain>
    </source>
</reference>
<proteinExistence type="predicted"/>
<comment type="caution">
    <text evidence="1">The sequence shown here is derived from an EMBL/GenBank/DDBJ whole genome shotgun (WGS) entry which is preliminary data.</text>
</comment>
<dbReference type="Proteomes" id="UP001211894">
    <property type="component" value="Unassembled WGS sequence"/>
</dbReference>
<evidence type="ECO:0000313" key="1">
    <source>
        <dbReference type="EMBL" id="MDA7025028.1"/>
    </source>
</evidence>
<evidence type="ECO:0000313" key="2">
    <source>
        <dbReference type="Proteomes" id="UP001211894"/>
    </source>
</evidence>
<accession>A0ABT4WYM2</accession>
<keyword evidence="2" id="KW-1185">Reference proteome</keyword>